<dbReference type="Proteomes" id="UP000800092">
    <property type="component" value="Unassembled WGS sequence"/>
</dbReference>
<reference evidence="4" key="1">
    <citation type="journal article" date="2020" name="Stud. Mycol.">
        <title>101 Dothideomycetes genomes: a test case for predicting lifestyles and emergence of pathogens.</title>
        <authorList>
            <person name="Haridas S."/>
            <person name="Albert R."/>
            <person name="Binder M."/>
            <person name="Bloem J."/>
            <person name="Labutti K."/>
            <person name="Salamov A."/>
            <person name="Andreopoulos B."/>
            <person name="Baker S."/>
            <person name="Barry K."/>
            <person name="Bills G."/>
            <person name="Bluhm B."/>
            <person name="Cannon C."/>
            <person name="Castanera R."/>
            <person name="Culley D."/>
            <person name="Daum C."/>
            <person name="Ezra D."/>
            <person name="Gonzalez J."/>
            <person name="Henrissat B."/>
            <person name="Kuo A."/>
            <person name="Liang C."/>
            <person name="Lipzen A."/>
            <person name="Lutzoni F."/>
            <person name="Magnuson J."/>
            <person name="Mondo S."/>
            <person name="Nolan M."/>
            <person name="Ohm R."/>
            <person name="Pangilinan J."/>
            <person name="Park H.-J."/>
            <person name="Ramirez L."/>
            <person name="Alfaro M."/>
            <person name="Sun H."/>
            <person name="Tritt A."/>
            <person name="Yoshinaga Y."/>
            <person name="Zwiers L.-H."/>
            <person name="Turgeon B."/>
            <person name="Goodwin S."/>
            <person name="Spatafora J."/>
            <person name="Crous P."/>
            <person name="Grigoriev I."/>
        </authorList>
    </citation>
    <scope>NUCLEOTIDE SEQUENCE</scope>
    <source>
        <strain evidence="4">Tuck. ex Michener</strain>
    </source>
</reference>
<evidence type="ECO:0000256" key="2">
    <source>
        <dbReference type="SAM" id="MobiDB-lite"/>
    </source>
</evidence>
<sequence>MATTNGSIANDSVANGSTANGSTVNGSTANDTDYTVPLWINSAPHPSPSTTPISVTSSITGQTLHHAHATDVPTAQLACSAASTAFKTWKRSPISTRRNLLLRTASLYEARSSELLSLQMSETSCDEAWALNNVRTAVGYLREIAACISTALQGTIPSLEKPDTMGFVFREAVGVVLVIPPWNAALILATRAIASALGAGCTVVLKASELCPRTHHAIVRAFEDAAVGEGTGEAAEGEAGRLLPRGALNQLQAGREQAAEVTEALIAHPAVRKVDFIGSAAVGRVIGATAARYLKPVLMELGGKCPAIVLEDADLGKAATLCAKGATLHHGQICFSTERIIVLRKAAEEFQNLLVKAFEANPSAGAAVTEAGVKHAEDVLRDAQEKGEKFLLGGGIERGKTATLKPAIILEPKSSRIVDEETFGPSASLYVVESDEEAIELANMSAYGLNATIHTKDLARGIKMAHELEYGQVHINSISVFTASTGSQGGVKGSGWGRQNAGWGLHEFLIEKFVSYHGDVSG</sequence>
<keyword evidence="5" id="KW-1185">Reference proteome</keyword>
<dbReference type="Gene3D" id="3.40.605.10">
    <property type="entry name" value="Aldehyde Dehydrogenase, Chain A, domain 1"/>
    <property type="match status" value="1"/>
</dbReference>
<dbReference type="GO" id="GO:0004777">
    <property type="term" value="F:succinate-semialdehyde dehydrogenase (NAD+) activity"/>
    <property type="evidence" value="ECO:0007669"/>
    <property type="project" value="TreeGrafter"/>
</dbReference>
<accession>A0A6A6GUX0</accession>
<dbReference type="InterPro" id="IPR016161">
    <property type="entry name" value="Ald_DH/histidinol_DH"/>
</dbReference>
<dbReference type="PANTHER" id="PTHR43353">
    <property type="entry name" value="SUCCINATE-SEMIALDEHYDE DEHYDROGENASE, MITOCHONDRIAL"/>
    <property type="match status" value="1"/>
</dbReference>
<name>A0A6A6GUX0_VIRVR</name>
<dbReference type="EMBL" id="ML991862">
    <property type="protein sequence ID" value="KAF2229487.1"/>
    <property type="molecule type" value="Genomic_DNA"/>
</dbReference>
<feature type="domain" description="Aldehyde dehydrogenase" evidence="3">
    <location>
        <begin position="50"/>
        <end position="513"/>
    </location>
</feature>
<evidence type="ECO:0000313" key="4">
    <source>
        <dbReference type="EMBL" id="KAF2229487.1"/>
    </source>
</evidence>
<evidence type="ECO:0000259" key="3">
    <source>
        <dbReference type="Pfam" id="PF00171"/>
    </source>
</evidence>
<evidence type="ECO:0000313" key="5">
    <source>
        <dbReference type="Proteomes" id="UP000800092"/>
    </source>
</evidence>
<dbReference type="InterPro" id="IPR015590">
    <property type="entry name" value="Aldehyde_DH_dom"/>
</dbReference>
<feature type="region of interest" description="Disordered" evidence="2">
    <location>
        <begin position="1"/>
        <end position="58"/>
    </location>
</feature>
<dbReference type="InterPro" id="IPR016162">
    <property type="entry name" value="Ald_DH_N"/>
</dbReference>
<keyword evidence="1" id="KW-0560">Oxidoreductase</keyword>
<dbReference type="OrthoDB" id="310895at2759"/>
<dbReference type="InterPro" id="IPR050740">
    <property type="entry name" value="Aldehyde_DH_Superfamily"/>
</dbReference>
<proteinExistence type="predicted"/>
<gene>
    <name evidence="4" type="ORF">EV356DRAFT_510854</name>
</gene>
<dbReference type="PANTHER" id="PTHR43353:SF6">
    <property type="entry name" value="CYTOPLASMIC ALDEHYDE DEHYDROGENASE (EUROFUNG)"/>
    <property type="match status" value="1"/>
</dbReference>
<evidence type="ECO:0000256" key="1">
    <source>
        <dbReference type="ARBA" id="ARBA00023002"/>
    </source>
</evidence>
<organism evidence="4 5">
    <name type="scientific">Viridothelium virens</name>
    <name type="common">Speckled blister lichen</name>
    <name type="synonym">Trypethelium virens</name>
    <dbReference type="NCBI Taxonomy" id="1048519"/>
    <lineage>
        <taxon>Eukaryota</taxon>
        <taxon>Fungi</taxon>
        <taxon>Dikarya</taxon>
        <taxon>Ascomycota</taxon>
        <taxon>Pezizomycotina</taxon>
        <taxon>Dothideomycetes</taxon>
        <taxon>Dothideomycetes incertae sedis</taxon>
        <taxon>Trypetheliales</taxon>
        <taxon>Trypetheliaceae</taxon>
        <taxon>Viridothelium</taxon>
    </lineage>
</organism>
<dbReference type="Gene3D" id="3.40.309.10">
    <property type="entry name" value="Aldehyde Dehydrogenase, Chain A, domain 2"/>
    <property type="match status" value="1"/>
</dbReference>
<dbReference type="GO" id="GO:0009450">
    <property type="term" value="P:gamma-aminobutyric acid catabolic process"/>
    <property type="evidence" value="ECO:0007669"/>
    <property type="project" value="TreeGrafter"/>
</dbReference>
<dbReference type="AlphaFoldDB" id="A0A6A6GUX0"/>
<protein>
    <submittedName>
        <fullName evidence="4">Aldehyde dehydrogenase</fullName>
    </submittedName>
</protein>
<feature type="compositionally biased region" description="Polar residues" evidence="2">
    <location>
        <begin position="1"/>
        <end position="33"/>
    </location>
</feature>
<dbReference type="InterPro" id="IPR016163">
    <property type="entry name" value="Ald_DH_C"/>
</dbReference>
<feature type="compositionally biased region" description="Low complexity" evidence="2">
    <location>
        <begin position="42"/>
        <end position="58"/>
    </location>
</feature>
<dbReference type="SUPFAM" id="SSF53720">
    <property type="entry name" value="ALDH-like"/>
    <property type="match status" value="1"/>
</dbReference>
<dbReference type="Pfam" id="PF00171">
    <property type="entry name" value="Aldedh"/>
    <property type="match status" value="1"/>
</dbReference>